<dbReference type="AlphaFoldDB" id="A0ABC9Y6I3"/>
<dbReference type="SUPFAM" id="SSF56219">
    <property type="entry name" value="DNase I-like"/>
    <property type="match status" value="1"/>
</dbReference>
<evidence type="ECO:0000313" key="2">
    <source>
        <dbReference type="EMBL" id="GAB0205541.1"/>
    </source>
</evidence>
<dbReference type="InterPro" id="IPR005135">
    <property type="entry name" value="Endo/exonuclease/phosphatase"/>
</dbReference>
<dbReference type="PANTHER" id="PTHR33395:SF22">
    <property type="entry name" value="REVERSE TRANSCRIPTASE DOMAIN-CONTAINING PROTEIN"/>
    <property type="match status" value="1"/>
</dbReference>
<protein>
    <recommendedName>
        <fullName evidence="1">Endonuclease/exonuclease/phosphatase domain-containing protein</fullName>
    </recommendedName>
</protein>
<accession>A0ABC9Y6I3</accession>
<evidence type="ECO:0000259" key="1">
    <source>
        <dbReference type="Pfam" id="PF03372"/>
    </source>
</evidence>
<sequence length="274" mass="31493">MGNKQEELEAIVQQGSYDLVTITETWWDNSHDWSAAMDGYKLFRRDRQGRRGGGVALYVRDCFDCIELSDWDDKVECLWVRMRGRAHKALLGVCYRPPNQDEEVDEAFYKRLAEVSQSLALVLMGDFNLPDVCWEYSTAERKQSRRFLECVEDNFLRQLVSKPTRGGASLDLLFTNREGLVGDVVVGGYLELSDHKMIEFSILGEVRKGVSKTTTMDFRRADFGLLRTLVERVPWEKVPKGKGIQEGWAFFKKEVLKAQEQAVPMCSKMNLQGR</sequence>
<dbReference type="PANTHER" id="PTHR33395">
    <property type="entry name" value="TRANSCRIPTASE, PUTATIVE-RELATED-RELATED"/>
    <property type="match status" value="1"/>
</dbReference>
<dbReference type="Proteomes" id="UP001623348">
    <property type="component" value="Unassembled WGS sequence"/>
</dbReference>
<name>A0ABC9Y6I3_GRUJA</name>
<gene>
    <name evidence="2" type="ORF">GRJ2_003019700</name>
</gene>
<comment type="caution">
    <text evidence="2">The sequence shown here is derived from an EMBL/GenBank/DDBJ whole genome shotgun (WGS) entry which is preliminary data.</text>
</comment>
<proteinExistence type="predicted"/>
<evidence type="ECO:0000313" key="3">
    <source>
        <dbReference type="Proteomes" id="UP001623348"/>
    </source>
</evidence>
<organism evidence="2 3">
    <name type="scientific">Grus japonensis</name>
    <name type="common">Japanese crane</name>
    <name type="synonym">Red-crowned crane</name>
    <dbReference type="NCBI Taxonomy" id="30415"/>
    <lineage>
        <taxon>Eukaryota</taxon>
        <taxon>Metazoa</taxon>
        <taxon>Chordata</taxon>
        <taxon>Craniata</taxon>
        <taxon>Vertebrata</taxon>
        <taxon>Euteleostomi</taxon>
        <taxon>Archelosauria</taxon>
        <taxon>Archosauria</taxon>
        <taxon>Dinosauria</taxon>
        <taxon>Saurischia</taxon>
        <taxon>Theropoda</taxon>
        <taxon>Coelurosauria</taxon>
        <taxon>Aves</taxon>
        <taxon>Neognathae</taxon>
        <taxon>Neoaves</taxon>
        <taxon>Gruiformes</taxon>
        <taxon>Gruidae</taxon>
        <taxon>Grus</taxon>
    </lineage>
</organism>
<reference evidence="2 3" key="1">
    <citation type="submission" date="2024-06" db="EMBL/GenBank/DDBJ databases">
        <title>The draft genome of Grus japonensis, version 3.</title>
        <authorList>
            <person name="Nabeshima K."/>
            <person name="Suzuki S."/>
            <person name="Onuma M."/>
        </authorList>
    </citation>
    <scope>NUCLEOTIDE SEQUENCE [LARGE SCALE GENOMIC DNA]</scope>
    <source>
        <strain evidence="2 3">451A</strain>
    </source>
</reference>
<dbReference type="EMBL" id="BAAFJT010000040">
    <property type="protein sequence ID" value="GAB0205541.1"/>
    <property type="molecule type" value="Genomic_DNA"/>
</dbReference>
<feature type="domain" description="Endonuclease/exonuclease/phosphatase" evidence="1">
    <location>
        <begin position="6"/>
        <end position="195"/>
    </location>
</feature>
<keyword evidence="3" id="KW-1185">Reference proteome</keyword>
<dbReference type="Pfam" id="PF03372">
    <property type="entry name" value="Exo_endo_phos"/>
    <property type="match status" value="1"/>
</dbReference>
<dbReference type="InterPro" id="IPR036691">
    <property type="entry name" value="Endo/exonu/phosph_ase_sf"/>
</dbReference>
<dbReference type="Gene3D" id="3.60.10.10">
    <property type="entry name" value="Endonuclease/exonuclease/phosphatase"/>
    <property type="match status" value="1"/>
</dbReference>